<evidence type="ECO:0000313" key="2">
    <source>
        <dbReference type="Proteomes" id="UP000249273"/>
    </source>
</evidence>
<evidence type="ECO:0000313" key="1">
    <source>
        <dbReference type="EMBL" id="AWU47060.1"/>
    </source>
</evidence>
<organism evidence="1">
    <name type="scientific">Sea otter poxvirus</name>
    <dbReference type="NCBI Taxonomy" id="1416741"/>
    <lineage>
        <taxon>Viruses</taxon>
        <taxon>Varidnaviria</taxon>
        <taxon>Bamfordvirae</taxon>
        <taxon>Nucleocytoviricota</taxon>
        <taxon>Pokkesviricetes</taxon>
        <taxon>Chitovirales</taxon>
        <taxon>Poxviridae</taxon>
        <taxon>Chordopoxvirinae</taxon>
        <taxon>Mustelpoxvirus</taxon>
        <taxon>Mustelpoxvirus seaotterpox</taxon>
        <taxon>Sea otterpox virus</taxon>
    </lineage>
</organism>
<protein>
    <submittedName>
        <fullName evidence="1">RhoA signaling inhibitor</fullName>
    </submittedName>
</protein>
<sequence>MLKLIEKEKSASVGNNTKKLAMPLLNPFKRFRRTRRSTQQVQSLLSLHSVISTDSTIKKHVYIEQGIDDSITLRDDVIRGTSQLNIDTISLRDIYQSNEQVNKMVTKTENLDFLLDRDGLFQIAECFMVNLEHGAQTRGILHFGSGSGFVATICLENSGIAGYAIPNTYHITRQAQPGDYTISRLSRGVQFFPQVGGKSTFLLVILSPVKKLLDHGFTVYKPTTCRDITYLSRMIIEDRQRAVTILNNIIETRMAMETAFFNMCKAEDMMKTFKSKGCILGKNLIEKNLTELNYYFRMYIQHSDDLTQLDNYNKVKTSMDCINSLFSTNKYNEYTILYAIQSYMTKSHEEVEKLWGNIRELTITIGKILNVDISCLNKYVINCIQQTSLVAKRNELISKYTALDNMGIPEIAMLV</sequence>
<keyword evidence="2" id="KW-1185">Reference proteome</keyword>
<dbReference type="OrthoDB" id="6054at10239"/>
<dbReference type="Proteomes" id="UP000249273">
    <property type="component" value="Segment"/>
</dbReference>
<gene>
    <name evidence="1" type="primary">SOPV-ELK-015</name>
</gene>
<dbReference type="Pfam" id="PF04943">
    <property type="entry name" value="Pox_F11"/>
    <property type="match status" value="1"/>
</dbReference>
<proteinExistence type="predicted"/>
<dbReference type="KEGG" id="vg:36841012"/>
<dbReference type="InterPro" id="IPR007027">
    <property type="entry name" value="Poxvirus_F11"/>
</dbReference>
<dbReference type="EMBL" id="MH427217">
    <property type="protein sequence ID" value="AWU47060.1"/>
    <property type="molecule type" value="Genomic_DNA"/>
</dbReference>
<accession>A0A2U9QHH8</accession>
<reference evidence="1" key="1">
    <citation type="submission" date="2018-05" db="EMBL/GenBank/DDBJ databases">
        <title>Complete Genome Sequence of a Novel Sea Otter Poxvirus.</title>
        <authorList>
            <person name="Jacob J.M."/>
            <person name="Subramaniam K."/>
            <person name="Tu S.-L."/>
            <person name="Nielsen O."/>
            <person name="Tuomi P.A."/>
            <person name="Upton C."/>
            <person name="Waltzek T.B."/>
        </authorList>
    </citation>
    <scope>NUCLEOTIDE SEQUENCE [LARGE SCALE GENOMIC DNA]</scope>
    <source>
        <strain evidence="1">ELK</strain>
    </source>
</reference>
<dbReference type="RefSeq" id="YP_009480553.1">
    <property type="nucleotide sequence ID" value="NC_037656.1"/>
</dbReference>
<name>A0A2U9QHH8_9POXV</name>
<dbReference type="GeneID" id="36841012"/>